<organism evidence="1 2">
    <name type="scientific">Tuber magnatum</name>
    <name type="common">white Piedmont truffle</name>
    <dbReference type="NCBI Taxonomy" id="42249"/>
    <lineage>
        <taxon>Eukaryota</taxon>
        <taxon>Fungi</taxon>
        <taxon>Dikarya</taxon>
        <taxon>Ascomycota</taxon>
        <taxon>Pezizomycotina</taxon>
        <taxon>Pezizomycetes</taxon>
        <taxon>Pezizales</taxon>
        <taxon>Tuberaceae</taxon>
        <taxon>Tuber</taxon>
    </lineage>
</organism>
<dbReference type="AlphaFoldDB" id="A0A317SIH3"/>
<evidence type="ECO:0000313" key="2">
    <source>
        <dbReference type="Proteomes" id="UP000246991"/>
    </source>
</evidence>
<evidence type="ECO:0000313" key="1">
    <source>
        <dbReference type="EMBL" id="PWW74068.1"/>
    </source>
</evidence>
<proteinExistence type="predicted"/>
<dbReference type="EMBL" id="PYWC01000068">
    <property type="protein sequence ID" value="PWW74068.1"/>
    <property type="molecule type" value="Genomic_DNA"/>
</dbReference>
<sequence>MERLVTEPNLAPKVYLQLQDAALGLSGASSKIISSETEWGRKNSVFRDPSPLHWPSRVSQEVSYRCSSTRAVS</sequence>
<dbReference type="Proteomes" id="UP000246991">
    <property type="component" value="Unassembled WGS sequence"/>
</dbReference>
<reference evidence="1 2" key="1">
    <citation type="submission" date="2018-03" db="EMBL/GenBank/DDBJ databases">
        <title>Genomes of Pezizomycetes fungi and the evolution of truffles.</title>
        <authorList>
            <person name="Murat C."/>
            <person name="Payen T."/>
            <person name="Noel B."/>
            <person name="Kuo A."/>
            <person name="Martin F.M."/>
        </authorList>
    </citation>
    <scope>NUCLEOTIDE SEQUENCE [LARGE SCALE GENOMIC DNA]</scope>
    <source>
        <strain evidence="1">091103-1</strain>
    </source>
</reference>
<comment type="caution">
    <text evidence="1">The sequence shown here is derived from an EMBL/GenBank/DDBJ whole genome shotgun (WGS) entry which is preliminary data.</text>
</comment>
<gene>
    <name evidence="1" type="ORF">C7212DRAFT_216038</name>
</gene>
<accession>A0A317SIH3</accession>
<name>A0A317SIH3_9PEZI</name>
<protein>
    <submittedName>
        <fullName evidence="1">Uncharacterized protein</fullName>
    </submittedName>
</protein>
<keyword evidence="2" id="KW-1185">Reference proteome</keyword>